<dbReference type="InterPro" id="IPR048336">
    <property type="entry name" value="StiP-like"/>
</dbReference>
<sequence>MSRFGSYSQSDCIFLLKDLSSIPIEKSTEEREESIQKGIHYSEMLPIEYEPSEEYMDLFYKALNTSKRKVAIAVGVVAEQILKKRGHTIVLVSLARAGTPVGICIKRYLNNVLHVDVPHYTISIIRGRGIDENALRTIQNRYPTKDIVFVDGWTGKGAITKELSTSIDRFNRKEGTNYSSELAVLADPGYCSTLYGTREDFLIPSACLNSTVSGLVSRTVLNDTWIGKDDYHGAKYYRDLEKKDVSNMFVDTICAEFPTIQYEINQALENNSREEAADFRGWTSVNKIREEMSINSLNFIKPGVGETTRVLLRRVPWKILVKSLEDPNLTHIYLLAKEKGVPVELYPTMIYSSCGIIKKVENEGI</sequence>
<feature type="domain" description="Cysteine protease StiP N-terminal" evidence="1">
    <location>
        <begin position="5"/>
        <end position="253"/>
    </location>
</feature>
<dbReference type="InterPro" id="IPR028157">
    <property type="entry name" value="PELOTA_dom"/>
</dbReference>
<evidence type="ECO:0000259" key="2">
    <source>
        <dbReference type="Pfam" id="PF15608"/>
    </source>
</evidence>
<evidence type="ECO:0000313" key="3">
    <source>
        <dbReference type="EMBL" id="KUP05315.1"/>
    </source>
</evidence>
<dbReference type="Pfam" id="PF11202">
    <property type="entry name" value="StiP"/>
    <property type="match status" value="1"/>
</dbReference>
<organism evidence="3 4">
    <name type="scientific">Bacillus coahuilensis p1.1.43</name>
    <dbReference type="NCBI Taxonomy" id="1150625"/>
    <lineage>
        <taxon>Bacteria</taxon>
        <taxon>Bacillati</taxon>
        <taxon>Bacillota</taxon>
        <taxon>Bacilli</taxon>
        <taxon>Bacillales</taxon>
        <taxon>Bacillaceae</taxon>
        <taxon>Bacillus</taxon>
    </lineage>
</organism>
<proteinExistence type="predicted"/>
<dbReference type="AlphaFoldDB" id="A0A147K6A9"/>
<reference evidence="3 4" key="1">
    <citation type="journal article" date="2016" name="Front. Microbiol.">
        <title>Microevolution Analysis of Bacillus coahuilensis Unveils Differences in Phosphorus Acquisition Strategies and Their Regulation.</title>
        <authorList>
            <person name="Gomez-Lunar Z."/>
            <person name="Hernandez-Gonzalez I."/>
            <person name="Rodriguez-Torres M.D."/>
            <person name="Souza V."/>
            <person name="Olmedo-Alvarez G."/>
        </authorList>
    </citation>
    <scope>NUCLEOTIDE SEQUENCE [LARGE SCALE GENOMIC DNA]</scope>
    <source>
        <strain evidence="4">p1.1.43</strain>
    </source>
</reference>
<dbReference type="RefSeq" id="WP_059351531.1">
    <property type="nucleotide sequence ID" value="NZ_LDYG01000039.1"/>
</dbReference>
<protein>
    <submittedName>
        <fullName evidence="3">Uncharacterized protein</fullName>
    </submittedName>
</protein>
<dbReference type="EMBL" id="LDYG01000039">
    <property type="protein sequence ID" value="KUP05315.1"/>
    <property type="molecule type" value="Genomic_DNA"/>
</dbReference>
<accession>A0A147K6A9</accession>
<evidence type="ECO:0000313" key="4">
    <source>
        <dbReference type="Proteomes" id="UP000074108"/>
    </source>
</evidence>
<dbReference type="OrthoDB" id="1663315at2"/>
<keyword evidence="4" id="KW-1185">Reference proteome</keyword>
<dbReference type="InterPro" id="IPR011215">
    <property type="entry name" value="StiP_N"/>
</dbReference>
<gene>
    <name evidence="3" type="ORF">Q75_12350</name>
</gene>
<dbReference type="PATRIC" id="fig|1150625.3.peg.2600"/>
<dbReference type="PIRSF" id="PIRSF020979">
    <property type="entry name" value="UCP020979"/>
    <property type="match status" value="1"/>
</dbReference>
<dbReference type="Proteomes" id="UP000074108">
    <property type="component" value="Unassembled WGS sequence"/>
</dbReference>
<feature type="domain" description="PELOTA RNA-binding" evidence="2">
    <location>
        <begin position="280"/>
        <end position="359"/>
    </location>
</feature>
<comment type="caution">
    <text evidence="3">The sequence shown here is derived from an EMBL/GenBank/DDBJ whole genome shotgun (WGS) entry which is preliminary data.</text>
</comment>
<evidence type="ECO:0000259" key="1">
    <source>
        <dbReference type="Pfam" id="PF11202"/>
    </source>
</evidence>
<dbReference type="Pfam" id="PF15608">
    <property type="entry name" value="PELOTA_1"/>
    <property type="match status" value="1"/>
</dbReference>
<dbReference type="STRING" id="1150625.Q75_12350"/>
<name>A0A147K6A9_9BACI</name>